<dbReference type="InterPro" id="IPR029024">
    <property type="entry name" value="TerB-like"/>
</dbReference>
<feature type="transmembrane region" description="Helical" evidence="1">
    <location>
        <begin position="68"/>
        <end position="85"/>
    </location>
</feature>
<gene>
    <name evidence="2" type="ORF">KL86DPRO_10166</name>
</gene>
<keyword evidence="1" id="KW-0812">Transmembrane</keyword>
<feature type="transmembrane region" description="Helical" evidence="1">
    <location>
        <begin position="35"/>
        <end position="56"/>
    </location>
</feature>
<reference evidence="2" key="1">
    <citation type="submission" date="2016-04" db="EMBL/GenBank/DDBJ databases">
        <authorList>
            <person name="Evans L.H."/>
            <person name="Alamgir A."/>
            <person name="Owens N."/>
            <person name="Weber N.D."/>
            <person name="Virtaneva K."/>
            <person name="Barbian K."/>
            <person name="Babar A."/>
            <person name="Rosenke K."/>
        </authorList>
    </citation>
    <scope>NUCLEOTIDE SEQUENCE</scope>
    <source>
        <strain evidence="2">86</strain>
    </source>
</reference>
<name>A0A212IVV3_9DELT</name>
<sequence length="256" mass="26184">MNTFLNGSSSSILSSVKEQLQGAIGGNSGNNGGGLAGMAPGLLGAGALGGIAGALLSGKSMKKMATGALAVGGGVAAGALAWNLYKQWSSGRGDATPVAGQGIPAAVPPAPAIASSGALSGTPGGAEPDGMLFLEAMIFAARADGHIDAREQARINSMVEEMMPGQGAKEAVESFLNRPIDPRTLAGRVHSPQEAHAVYKLSCLMLDVDHFMERAYLDMLAQNLNIDQVTREMLELDADAARRAMDGGMPLDRELP</sequence>
<dbReference type="EMBL" id="FLUQ01000001">
    <property type="protein sequence ID" value="SBV91282.1"/>
    <property type="molecule type" value="Genomic_DNA"/>
</dbReference>
<organism evidence="2">
    <name type="scientific">uncultured delta proteobacterium</name>
    <dbReference type="NCBI Taxonomy" id="34034"/>
    <lineage>
        <taxon>Bacteria</taxon>
        <taxon>Deltaproteobacteria</taxon>
        <taxon>environmental samples</taxon>
    </lineage>
</organism>
<dbReference type="CDD" id="cd07178">
    <property type="entry name" value="terB_like_YebE"/>
    <property type="match status" value="1"/>
</dbReference>
<accession>A0A212IVV3</accession>
<evidence type="ECO:0008006" key="3">
    <source>
        <dbReference type="Google" id="ProtNLM"/>
    </source>
</evidence>
<dbReference type="AlphaFoldDB" id="A0A212IVV3"/>
<dbReference type="Pfam" id="PF04391">
    <property type="entry name" value="DUF533"/>
    <property type="match status" value="1"/>
</dbReference>
<proteinExistence type="predicted"/>
<keyword evidence="1" id="KW-0472">Membrane</keyword>
<dbReference type="InterPro" id="IPR007486">
    <property type="entry name" value="YebE"/>
</dbReference>
<dbReference type="Gene3D" id="1.10.3680.10">
    <property type="entry name" value="TerB-like"/>
    <property type="match status" value="1"/>
</dbReference>
<dbReference type="SUPFAM" id="SSF158682">
    <property type="entry name" value="TerB-like"/>
    <property type="match status" value="1"/>
</dbReference>
<evidence type="ECO:0000256" key="1">
    <source>
        <dbReference type="SAM" id="Phobius"/>
    </source>
</evidence>
<evidence type="ECO:0000313" key="2">
    <source>
        <dbReference type="EMBL" id="SBV91282.1"/>
    </source>
</evidence>
<protein>
    <recommendedName>
        <fullName evidence="3">Tellurite resistance TerB family protein</fullName>
    </recommendedName>
</protein>
<keyword evidence="1" id="KW-1133">Transmembrane helix</keyword>